<dbReference type="Pfam" id="PF19064">
    <property type="entry name" value="DUF5760"/>
    <property type="match status" value="1"/>
</dbReference>
<dbReference type="AlphaFoldDB" id="A0A6C0C1R7"/>
<reference evidence="1" key="1">
    <citation type="journal article" date="2020" name="Nature">
        <title>Giant virus diversity and host interactions through global metagenomics.</title>
        <authorList>
            <person name="Schulz F."/>
            <person name="Roux S."/>
            <person name="Paez-Espino D."/>
            <person name="Jungbluth S."/>
            <person name="Walsh D.A."/>
            <person name="Denef V.J."/>
            <person name="McMahon K.D."/>
            <person name="Konstantinidis K.T."/>
            <person name="Eloe-Fadrosh E.A."/>
            <person name="Kyrpides N.C."/>
            <person name="Woyke T."/>
        </authorList>
    </citation>
    <scope>NUCLEOTIDE SEQUENCE</scope>
    <source>
        <strain evidence="1">GVMAG-M-3300020182-84</strain>
    </source>
</reference>
<organism evidence="1">
    <name type="scientific">viral metagenome</name>
    <dbReference type="NCBI Taxonomy" id="1070528"/>
    <lineage>
        <taxon>unclassified sequences</taxon>
        <taxon>metagenomes</taxon>
        <taxon>organismal metagenomes</taxon>
    </lineage>
</organism>
<accession>A0A6C0C1R7</accession>
<protein>
    <submittedName>
        <fullName evidence="1">Uncharacterized protein</fullName>
    </submittedName>
</protein>
<proteinExistence type="predicted"/>
<dbReference type="EMBL" id="MN739314">
    <property type="protein sequence ID" value="QHS98306.1"/>
    <property type="molecule type" value="Genomic_DNA"/>
</dbReference>
<name>A0A6C0C1R7_9ZZZZ</name>
<evidence type="ECO:0000313" key="1">
    <source>
        <dbReference type="EMBL" id="QHS98306.1"/>
    </source>
</evidence>
<dbReference type="InterPro" id="IPR043918">
    <property type="entry name" value="DUF5760"/>
</dbReference>
<sequence length="117" mass="13778">MDNKTLLIASVKKWLTLDNEIRAIQKEANIRKQEKKEITNDLIEIMKTNELDSIEIKDGNLNYVSRNVKKPITKKYLVSVLNNYFQGDLEKVSELNTLIMDNRENEVRETIQRQINK</sequence>